<proteinExistence type="predicted"/>
<organism evidence="1 2">
    <name type="scientific">Solirubrum puertoriconensis</name>
    <dbReference type="NCBI Taxonomy" id="1751427"/>
    <lineage>
        <taxon>Bacteria</taxon>
        <taxon>Pseudomonadati</taxon>
        <taxon>Bacteroidota</taxon>
        <taxon>Cytophagia</taxon>
        <taxon>Cytophagales</taxon>
    </lineage>
</organism>
<dbReference type="OrthoDB" id="886772at2"/>
<dbReference type="RefSeq" id="WP_059071544.1">
    <property type="nucleotide sequence ID" value="NZ_LNAL01000008.1"/>
</dbReference>
<dbReference type="Proteomes" id="UP000054223">
    <property type="component" value="Unassembled WGS sequence"/>
</dbReference>
<evidence type="ECO:0000313" key="1">
    <source>
        <dbReference type="EMBL" id="KUG05850.1"/>
    </source>
</evidence>
<evidence type="ECO:0000313" key="2">
    <source>
        <dbReference type="Proteomes" id="UP000054223"/>
    </source>
</evidence>
<comment type="caution">
    <text evidence="1">The sequence shown here is derived from an EMBL/GenBank/DDBJ whole genome shotgun (WGS) entry which is preliminary data.</text>
</comment>
<reference evidence="1 2" key="1">
    <citation type="submission" date="2015-11" db="EMBL/GenBank/DDBJ databases">
        <title>Solirubrum puertoriconensis gen. nov. an environmental bacteria isolated in Puerto Rico.</title>
        <authorList>
            <person name="Cuebas-Irizarry M.F."/>
            <person name="Montalvo-Rodriguez R."/>
        </authorList>
    </citation>
    <scope>NUCLEOTIDE SEQUENCE [LARGE SCALE GENOMIC DNA]</scope>
    <source>
        <strain evidence="1 2">MC1A</strain>
    </source>
</reference>
<sequence length="169" mass="18366">MKTYQLPAPQAIAHALPTAAGSRTYLPHVLVGLLALGGALAAQPARAQETQPVTVQKVDDVSFRVRVSNPRLQPGRLEVQNLTNGQVLFSQEYTDKAYGHRLNFNNLPEGRYAILVKADKLQYRYTLRLQDCGAQRAVAVRSIRVRLAKQAQGSLAVAPATARHAAAGM</sequence>
<keyword evidence="2" id="KW-1185">Reference proteome</keyword>
<accession>A0A9X0HH74</accession>
<protein>
    <submittedName>
        <fullName evidence="1">Uncharacterized protein</fullName>
    </submittedName>
</protein>
<gene>
    <name evidence="1" type="ORF">ASU33_00220</name>
</gene>
<dbReference type="AlphaFoldDB" id="A0A9X0HH74"/>
<name>A0A9X0HH74_SOLP1</name>
<dbReference type="EMBL" id="LNAL01000008">
    <property type="protein sequence ID" value="KUG05850.1"/>
    <property type="molecule type" value="Genomic_DNA"/>
</dbReference>